<accession>E7BB63</accession>
<dbReference type="NCBIfam" id="TIGR03588">
    <property type="entry name" value="PseC"/>
    <property type="match status" value="1"/>
</dbReference>
<name>E7BB63_LEGPN</name>
<dbReference type="Proteomes" id="UP000866496">
    <property type="component" value="Unassembled WGS sequence"/>
</dbReference>
<evidence type="ECO:0000256" key="2">
    <source>
        <dbReference type="ARBA" id="ARBA00037999"/>
    </source>
</evidence>
<evidence type="ECO:0000256" key="3">
    <source>
        <dbReference type="PIRSR" id="PIRSR000390-1"/>
    </source>
</evidence>
<dbReference type="RefSeq" id="WP_014326758.1">
    <property type="nucleotide sequence ID" value="NZ_CCZY01000003.1"/>
</dbReference>
<dbReference type="InterPro" id="IPR000653">
    <property type="entry name" value="DegT/StrS_aminotransferase"/>
</dbReference>
<protein>
    <submittedName>
        <fullName evidence="6">Putative 3-amino-5-hydroxybenzoic acid synthase (AHBA synthase)</fullName>
    </submittedName>
    <submittedName>
        <fullName evidence="7">UDP-4-amino-4, 6-dideoxy-N-acetyl-beta-L-altrosamine transaminase</fullName>
        <ecNumber evidence="7">2.6.1.92</ecNumber>
    </submittedName>
</protein>
<dbReference type="PANTHER" id="PTHR30244">
    <property type="entry name" value="TRANSAMINASE"/>
    <property type="match status" value="1"/>
</dbReference>
<comment type="similarity">
    <text evidence="2 5">Belongs to the DegT/DnrJ/EryC1 family.</text>
</comment>
<dbReference type="CDD" id="cd00616">
    <property type="entry name" value="AHBA_syn"/>
    <property type="match status" value="1"/>
</dbReference>
<gene>
    <name evidence="7" type="primary">pseC</name>
    <name evidence="7" type="ORF">JBJ86_09630</name>
    <name evidence="6" type="ORF">LPSG12_014</name>
</gene>
<proteinExistence type="inferred from homology"/>
<dbReference type="InterPro" id="IPR015422">
    <property type="entry name" value="PyrdxlP-dep_Trfase_small"/>
</dbReference>
<evidence type="ECO:0000256" key="5">
    <source>
        <dbReference type="RuleBase" id="RU004508"/>
    </source>
</evidence>
<dbReference type="EMBL" id="DACWHX010000010">
    <property type="protein sequence ID" value="HAU1880502.1"/>
    <property type="molecule type" value="Genomic_DNA"/>
</dbReference>
<evidence type="ECO:0000313" key="6">
    <source>
        <dbReference type="EMBL" id="CBY79959.1"/>
    </source>
</evidence>
<dbReference type="EC" id="2.6.1.92" evidence="7"/>
<keyword evidence="1 4" id="KW-0663">Pyridoxal phosphate</keyword>
<evidence type="ECO:0000256" key="1">
    <source>
        <dbReference type="ARBA" id="ARBA00022898"/>
    </source>
</evidence>
<reference evidence="7" key="2">
    <citation type="journal article" date="2018" name="Genome Biol.">
        <title>SKESA: strategic k-mer extension for scrupulous assemblies.</title>
        <authorList>
            <person name="Souvorov A."/>
            <person name="Agarwala R."/>
            <person name="Lipman D.J."/>
        </authorList>
    </citation>
    <scope>NUCLEOTIDE SEQUENCE</scope>
    <source>
        <strain evidence="7">AZ00058701</strain>
    </source>
</reference>
<dbReference type="GO" id="GO:0008483">
    <property type="term" value="F:transaminase activity"/>
    <property type="evidence" value="ECO:0007669"/>
    <property type="project" value="UniProtKB-KW"/>
</dbReference>
<dbReference type="InterPro" id="IPR020026">
    <property type="entry name" value="PseC"/>
</dbReference>
<keyword evidence="7" id="KW-0808">Transferase</keyword>
<dbReference type="PANTHER" id="PTHR30244:SF34">
    <property type="entry name" value="DTDP-4-AMINO-4,6-DIDEOXYGALACTOSE TRANSAMINASE"/>
    <property type="match status" value="1"/>
</dbReference>
<organism evidence="6">
    <name type="scientific">Legionella pneumophila</name>
    <dbReference type="NCBI Taxonomy" id="446"/>
    <lineage>
        <taxon>Bacteria</taxon>
        <taxon>Pseudomonadati</taxon>
        <taxon>Pseudomonadota</taxon>
        <taxon>Gammaproteobacteria</taxon>
        <taxon>Legionellales</taxon>
        <taxon>Legionellaceae</taxon>
        <taxon>Legionella</taxon>
    </lineage>
</organism>
<dbReference type="InterPro" id="IPR015421">
    <property type="entry name" value="PyrdxlP-dep_Trfase_major"/>
</dbReference>
<dbReference type="Gene3D" id="3.40.640.10">
    <property type="entry name" value="Type I PLP-dependent aspartate aminotransferase-like (Major domain)"/>
    <property type="match status" value="1"/>
</dbReference>
<dbReference type="GO" id="GO:0030170">
    <property type="term" value="F:pyridoxal phosphate binding"/>
    <property type="evidence" value="ECO:0007669"/>
    <property type="project" value="TreeGrafter"/>
</dbReference>
<sequence>MNNYIPYGRQDIDECDIEFVIETLSSDWLTQGPRISQFESAIANYCVVKHAIAVSNGTAALHLICMALGIGAGDLVWTTPNTFVASANCARFCGADVDFVDIDPKTYNLSVDALERKLKFAAETGKLPKLVIPVHFAGQSCDMEAIYSLSKKYHFHIVEDACHAIGGNYKNYKIGSCQFSDATVFSFHPVKLITTGEGGMVVTNNDELNLKLRTFLTHGITREPTLMNEEPHGPWYYQQITLGYNYRITDIQSALGISQLRKLNGYVNRRHELAKNYDSKLQELPLVIPYQANYNYSAYHLYVIRLKLNTINKTRLSVFNELREAGIGVNVHYIPVHLQPYYRQLGFKKGDFPEAEKYYEEAITLPLFPTLTEKQQDYIINQLNKILL</sequence>
<dbReference type="InterPro" id="IPR015424">
    <property type="entry name" value="PyrdxlP-dep_Trfase"/>
</dbReference>
<evidence type="ECO:0000256" key="4">
    <source>
        <dbReference type="PIRSR" id="PIRSR000390-2"/>
    </source>
</evidence>
<dbReference type="SUPFAM" id="SSF53383">
    <property type="entry name" value="PLP-dependent transferases"/>
    <property type="match status" value="1"/>
</dbReference>
<keyword evidence="7" id="KW-0032">Aminotransferase</keyword>
<dbReference type="Gene3D" id="3.90.1150.10">
    <property type="entry name" value="Aspartate Aminotransferase, domain 1"/>
    <property type="match status" value="1"/>
</dbReference>
<feature type="modified residue" description="N6-(pyridoxal phosphate)lysine" evidence="4">
    <location>
        <position position="191"/>
    </location>
</feature>
<reference evidence="6" key="1">
    <citation type="journal article" date="2010" name="Appl. Environ. Microbiol.">
        <title>A specific real-time PCR for simultaneous detection and identification of Legionella pneumophila serogroup 1 in water and clinical samples.</title>
        <authorList>
            <person name="Merault N."/>
            <person name="Rusniok C."/>
            <person name="Jarraud S."/>
            <person name="Gomez-Valero L."/>
            <person name="Cazalet C."/>
            <person name="Marin M."/>
            <person name="Brachet E."/>
            <person name="Aegerter P."/>
            <person name="Gaillard J.L."/>
            <person name="Etienne J."/>
            <person name="Herrmann J.L."/>
            <person name="Lawrence C."/>
            <person name="Buchrieser C."/>
        </authorList>
    </citation>
    <scope>NUCLEOTIDE SEQUENCE</scope>
    <source>
        <strain evidence="6">ATCC 43290</strain>
    </source>
</reference>
<dbReference type="EMBL" id="FR747826">
    <property type="protein sequence ID" value="CBY79959.1"/>
    <property type="molecule type" value="Genomic_DNA"/>
</dbReference>
<evidence type="ECO:0000313" key="7">
    <source>
        <dbReference type="EMBL" id="HAU1880502.1"/>
    </source>
</evidence>
<reference evidence="7" key="3">
    <citation type="submission" date="2019-10" db="EMBL/GenBank/DDBJ databases">
        <authorList>
            <consortium name="NCBI Pathogen Detection Project"/>
        </authorList>
    </citation>
    <scope>NUCLEOTIDE SEQUENCE</scope>
    <source>
        <strain evidence="7">AZ00058701</strain>
    </source>
</reference>
<dbReference type="PIRSF" id="PIRSF000390">
    <property type="entry name" value="PLP_StrS"/>
    <property type="match status" value="1"/>
</dbReference>
<dbReference type="AlphaFoldDB" id="E7BB63"/>
<feature type="active site" description="Proton acceptor" evidence="3">
    <location>
        <position position="191"/>
    </location>
</feature>
<dbReference type="GO" id="GO:0000271">
    <property type="term" value="P:polysaccharide biosynthetic process"/>
    <property type="evidence" value="ECO:0007669"/>
    <property type="project" value="TreeGrafter"/>
</dbReference>
<dbReference type="Pfam" id="PF01041">
    <property type="entry name" value="DegT_DnrJ_EryC1"/>
    <property type="match status" value="1"/>
</dbReference>